<dbReference type="CDD" id="cd11031">
    <property type="entry name" value="Cyp158A-like"/>
    <property type="match status" value="1"/>
</dbReference>
<evidence type="ECO:0000256" key="7">
    <source>
        <dbReference type="ARBA" id="ARBA00023033"/>
    </source>
</evidence>
<dbReference type="GO" id="GO:0005506">
    <property type="term" value="F:iron ion binding"/>
    <property type="evidence" value="ECO:0007669"/>
    <property type="project" value="InterPro"/>
</dbReference>
<dbReference type="GO" id="GO:0016705">
    <property type="term" value="F:oxidoreductase activity, acting on paired donors, with incorporation or reduction of molecular oxygen"/>
    <property type="evidence" value="ECO:0007669"/>
    <property type="project" value="InterPro"/>
</dbReference>
<dbReference type="InterPro" id="IPR002397">
    <property type="entry name" value="Cyt_P450_B"/>
</dbReference>
<comment type="similarity">
    <text evidence="2">Belongs to the cytochrome P450 family.</text>
</comment>
<dbReference type="PRINTS" id="PR00359">
    <property type="entry name" value="BP450"/>
</dbReference>
<dbReference type="EC" id="1.14.-.-" evidence="8"/>
<evidence type="ECO:0000313" key="9">
    <source>
        <dbReference type="Proteomes" id="UP000554965"/>
    </source>
</evidence>
<evidence type="ECO:0000256" key="5">
    <source>
        <dbReference type="ARBA" id="ARBA00023002"/>
    </source>
</evidence>
<dbReference type="PANTHER" id="PTHR46696:SF1">
    <property type="entry name" value="CYTOCHROME P450 YJIB-RELATED"/>
    <property type="match status" value="1"/>
</dbReference>
<keyword evidence="4" id="KW-0479">Metal-binding</keyword>
<organism evidence="8 9">
    <name type="scientific">Mycobacterium simulans</name>
    <dbReference type="NCBI Taxonomy" id="627089"/>
    <lineage>
        <taxon>Bacteria</taxon>
        <taxon>Bacillati</taxon>
        <taxon>Actinomycetota</taxon>
        <taxon>Actinomycetes</taxon>
        <taxon>Mycobacteriales</taxon>
        <taxon>Mycobacteriaceae</taxon>
        <taxon>Mycobacterium</taxon>
    </lineage>
</organism>
<dbReference type="SUPFAM" id="SSF48264">
    <property type="entry name" value="Cytochrome P450"/>
    <property type="match status" value="1"/>
</dbReference>
<evidence type="ECO:0000256" key="2">
    <source>
        <dbReference type="ARBA" id="ARBA00010617"/>
    </source>
</evidence>
<accession>A0A7Z7N7P0</accession>
<dbReference type="Pfam" id="PF00067">
    <property type="entry name" value="p450"/>
    <property type="match status" value="1"/>
</dbReference>
<protein>
    <submittedName>
        <fullName evidence="8">Mycinamicin IV hydroxylase/epoxidase</fullName>
        <ecNumber evidence="8">1.14.-.-</ecNumber>
    </submittedName>
</protein>
<keyword evidence="6" id="KW-0408">Iron</keyword>
<dbReference type="InterPro" id="IPR001128">
    <property type="entry name" value="Cyt_P450"/>
</dbReference>
<dbReference type="AlphaFoldDB" id="A0A7Z7N7P0"/>
<keyword evidence="9" id="KW-1185">Reference proteome</keyword>
<name>A0A7Z7N7P0_9MYCO</name>
<dbReference type="EMBL" id="OCTY01000002">
    <property type="protein sequence ID" value="SOJ52753.1"/>
    <property type="molecule type" value="Genomic_DNA"/>
</dbReference>
<evidence type="ECO:0000256" key="6">
    <source>
        <dbReference type="ARBA" id="ARBA00023004"/>
    </source>
</evidence>
<evidence type="ECO:0000256" key="1">
    <source>
        <dbReference type="ARBA" id="ARBA00001971"/>
    </source>
</evidence>
<gene>
    <name evidence="8" type="primary">mycG_1</name>
    <name evidence="8" type="ORF">MSIMFB_00261</name>
</gene>
<proteinExistence type="inferred from homology"/>
<dbReference type="GO" id="GO:0004497">
    <property type="term" value="F:monooxygenase activity"/>
    <property type="evidence" value="ECO:0007669"/>
    <property type="project" value="UniProtKB-KW"/>
</dbReference>
<evidence type="ECO:0000313" key="8">
    <source>
        <dbReference type="EMBL" id="SOJ52753.1"/>
    </source>
</evidence>
<sequence>MTFPFRAYRALEMEPEYGRLRSMPGLLRISVPYGEDAWLATRYEDVKTVLGDPRFSRAAAANRDEPRLTPFPIRTSILGVDPPEQARLRQLIARTFTMRNAERMRSYARETAHRLIDDMSYRGAPTDLLKDYAVPFAASVVSKLLGVPAGDHERFMQWVDAFSSMTAMTPDAVLSQMESMYDYVTGLVSGGDQLGEGALIAHLIQAQDAGRLTKKELVELVAVLIIAGSDSVSAELSNACYLLLTEPDRANQLRSRPELIGSAVEELLRYIPLDAHVTFARYAVEDLILGGTLIRAGEAVLASIPSANRDPGVFSDPDELEFTRAHNPHLGLGHGLHRCVGSAMASMALQEGILALLQRLPDLTTAVPEHELQWKREMQVRNLASFPVTWSVRAGTEPAVAPQ</sequence>
<evidence type="ECO:0000256" key="3">
    <source>
        <dbReference type="ARBA" id="ARBA00022617"/>
    </source>
</evidence>
<dbReference type="InterPro" id="IPR036396">
    <property type="entry name" value="Cyt_P450_sf"/>
</dbReference>
<dbReference type="RefSeq" id="WP_186241137.1">
    <property type="nucleotide sequence ID" value="NZ_OCTY01000002.1"/>
</dbReference>
<dbReference type="Gene3D" id="1.10.630.10">
    <property type="entry name" value="Cytochrome P450"/>
    <property type="match status" value="1"/>
</dbReference>
<keyword evidence="7" id="KW-0503">Monooxygenase</keyword>
<dbReference type="GO" id="GO:0020037">
    <property type="term" value="F:heme binding"/>
    <property type="evidence" value="ECO:0007669"/>
    <property type="project" value="InterPro"/>
</dbReference>
<dbReference type="FunFam" id="1.10.630.10:FF:000018">
    <property type="entry name" value="Cytochrome P450 monooxygenase"/>
    <property type="match status" value="1"/>
</dbReference>
<dbReference type="PANTHER" id="PTHR46696">
    <property type="entry name" value="P450, PUTATIVE (EUROFUNG)-RELATED"/>
    <property type="match status" value="1"/>
</dbReference>
<evidence type="ECO:0000256" key="4">
    <source>
        <dbReference type="ARBA" id="ARBA00022723"/>
    </source>
</evidence>
<keyword evidence="5 8" id="KW-0560">Oxidoreductase</keyword>
<reference evidence="8 9" key="1">
    <citation type="submission" date="2017-10" db="EMBL/GenBank/DDBJ databases">
        <authorList>
            <consortium name="Urmite Genomes"/>
        </authorList>
    </citation>
    <scope>NUCLEOTIDE SEQUENCE [LARGE SCALE GENOMIC DNA]</scope>
    <source>
        <strain evidence="8 9">FB-527</strain>
    </source>
</reference>
<comment type="caution">
    <text evidence="8">The sequence shown here is derived from an EMBL/GenBank/DDBJ whole genome shotgun (WGS) entry which is preliminary data.</text>
</comment>
<dbReference type="Proteomes" id="UP000554965">
    <property type="component" value="Unassembled WGS sequence"/>
</dbReference>
<keyword evidence="3" id="KW-0349">Heme</keyword>
<comment type="cofactor">
    <cofactor evidence="1">
        <name>heme</name>
        <dbReference type="ChEBI" id="CHEBI:30413"/>
    </cofactor>
</comment>